<dbReference type="Gene3D" id="1.10.3720.10">
    <property type="entry name" value="MetI-like"/>
    <property type="match status" value="1"/>
</dbReference>
<dbReference type="EMBL" id="CP036150">
    <property type="protein sequence ID" value="QEN09479.1"/>
    <property type="molecule type" value="Genomic_DNA"/>
</dbReference>
<dbReference type="RefSeq" id="WP_149487553.1">
    <property type="nucleotide sequence ID" value="NZ_CP036150.1"/>
</dbReference>
<comment type="function">
    <text evidence="1">Part of the binding-protein-dependent transport system for glutamine; probably responsible for the translocation of the substrate across the membrane.</text>
</comment>
<gene>
    <name evidence="13" type="ORF">EXM22_16365</name>
</gene>
<dbReference type="Proteomes" id="UP000324209">
    <property type="component" value="Chromosome"/>
</dbReference>
<evidence type="ECO:0000256" key="7">
    <source>
        <dbReference type="ARBA" id="ARBA00022692"/>
    </source>
</evidence>
<evidence type="ECO:0000313" key="13">
    <source>
        <dbReference type="EMBL" id="QEN09479.1"/>
    </source>
</evidence>
<dbReference type="GO" id="GO:0006865">
    <property type="term" value="P:amino acid transport"/>
    <property type="evidence" value="ECO:0007669"/>
    <property type="project" value="UniProtKB-KW"/>
</dbReference>
<evidence type="ECO:0000256" key="1">
    <source>
        <dbReference type="ARBA" id="ARBA00003159"/>
    </source>
</evidence>
<dbReference type="InterPro" id="IPR000515">
    <property type="entry name" value="MetI-like"/>
</dbReference>
<feature type="transmembrane region" description="Helical" evidence="11">
    <location>
        <begin position="57"/>
        <end position="78"/>
    </location>
</feature>
<protein>
    <recommendedName>
        <fullName evidence="4">Putative glutamine transport system permease protein GlnP</fullName>
    </recommendedName>
</protein>
<dbReference type="FunFam" id="1.10.3720.10:FF:000033">
    <property type="entry name" value="Polar amino acid ABC transporter permease"/>
    <property type="match status" value="1"/>
</dbReference>
<dbReference type="Pfam" id="PF00528">
    <property type="entry name" value="BPD_transp_1"/>
    <property type="match status" value="1"/>
</dbReference>
<keyword evidence="8" id="KW-0029">Amino-acid transport</keyword>
<comment type="similarity">
    <text evidence="3">Belongs to the binding-protein-dependent transport system permease family. HisMQ subfamily.</text>
</comment>
<evidence type="ECO:0000313" key="14">
    <source>
        <dbReference type="Proteomes" id="UP000324209"/>
    </source>
</evidence>
<evidence type="ECO:0000256" key="2">
    <source>
        <dbReference type="ARBA" id="ARBA00004429"/>
    </source>
</evidence>
<dbReference type="CDD" id="cd06261">
    <property type="entry name" value="TM_PBP2"/>
    <property type="match status" value="1"/>
</dbReference>
<comment type="subcellular location">
    <subcellularLocation>
        <location evidence="2">Cell inner membrane</location>
        <topology evidence="2">Multi-pass membrane protein</topology>
    </subcellularLocation>
    <subcellularLocation>
        <location evidence="11">Cell membrane</location>
        <topology evidence="11">Multi-pass membrane protein</topology>
    </subcellularLocation>
</comment>
<organism evidence="13 14">
    <name type="scientific">Oceanispirochaeta crateris</name>
    <dbReference type="NCBI Taxonomy" id="2518645"/>
    <lineage>
        <taxon>Bacteria</taxon>
        <taxon>Pseudomonadati</taxon>
        <taxon>Spirochaetota</taxon>
        <taxon>Spirochaetia</taxon>
        <taxon>Spirochaetales</taxon>
        <taxon>Spirochaetaceae</taxon>
        <taxon>Oceanispirochaeta</taxon>
    </lineage>
</organism>
<evidence type="ECO:0000256" key="4">
    <source>
        <dbReference type="ARBA" id="ARBA00016506"/>
    </source>
</evidence>
<dbReference type="PANTHER" id="PTHR30614">
    <property type="entry name" value="MEMBRANE COMPONENT OF AMINO ACID ABC TRANSPORTER"/>
    <property type="match status" value="1"/>
</dbReference>
<evidence type="ECO:0000256" key="3">
    <source>
        <dbReference type="ARBA" id="ARBA00010072"/>
    </source>
</evidence>
<feature type="transmembrane region" description="Helical" evidence="11">
    <location>
        <begin position="188"/>
        <end position="210"/>
    </location>
</feature>
<keyword evidence="9 11" id="KW-1133">Transmembrane helix</keyword>
<feature type="domain" description="ABC transmembrane type-1" evidence="12">
    <location>
        <begin position="19"/>
        <end position="207"/>
    </location>
</feature>
<dbReference type="SUPFAM" id="SSF161098">
    <property type="entry name" value="MetI-like"/>
    <property type="match status" value="1"/>
</dbReference>
<reference evidence="13 14" key="1">
    <citation type="submission" date="2019-02" db="EMBL/GenBank/DDBJ databases">
        <title>Complete Genome Sequence and Methylome Analysis of free living Spirochaetas.</title>
        <authorList>
            <person name="Fomenkov A."/>
            <person name="Dubinina G."/>
            <person name="Leshcheva N."/>
            <person name="Mikheeva N."/>
            <person name="Grabovich M."/>
            <person name="Vincze T."/>
            <person name="Roberts R.J."/>
        </authorList>
    </citation>
    <scope>NUCLEOTIDE SEQUENCE [LARGE SCALE GENOMIC DNA]</scope>
    <source>
        <strain evidence="13 14">K2</strain>
    </source>
</reference>
<dbReference type="AlphaFoldDB" id="A0A5C1QQJ2"/>
<evidence type="ECO:0000256" key="5">
    <source>
        <dbReference type="ARBA" id="ARBA00022448"/>
    </source>
</evidence>
<keyword evidence="5 11" id="KW-0813">Transport</keyword>
<feature type="transmembrane region" description="Helical" evidence="11">
    <location>
        <begin position="20"/>
        <end position="45"/>
    </location>
</feature>
<accession>A0A5C1QQJ2</accession>
<dbReference type="PROSITE" id="PS50928">
    <property type="entry name" value="ABC_TM1"/>
    <property type="match status" value="1"/>
</dbReference>
<dbReference type="InterPro" id="IPR043429">
    <property type="entry name" value="ArtM/GltK/GlnP/TcyL/YhdX-like"/>
</dbReference>
<evidence type="ECO:0000256" key="11">
    <source>
        <dbReference type="RuleBase" id="RU363032"/>
    </source>
</evidence>
<sequence>MNLDYSVVINKIPNLLNGCLVTLEISLASLLIGMLIGIVLALFRLSSIKLFRAFSMAYIWVVRGTPLLVQLFILYFGLPQLGIEMSSMTAGILGIGLNTAAYISEIIRSGIIAIDTGQMEAAESLGMSYPKAMIRIIAPQVIRIIVPSLLNQFIITLKNSSIASLVTITELMRAGNQIIYSTFRSFEVYTVVALLYLIMCSALMVLSKYVEKKLETEK</sequence>
<evidence type="ECO:0000256" key="9">
    <source>
        <dbReference type="ARBA" id="ARBA00022989"/>
    </source>
</evidence>
<dbReference type="PANTHER" id="PTHR30614:SF0">
    <property type="entry name" value="L-CYSTINE TRANSPORT SYSTEM PERMEASE PROTEIN TCYL"/>
    <property type="match status" value="1"/>
</dbReference>
<evidence type="ECO:0000256" key="10">
    <source>
        <dbReference type="ARBA" id="ARBA00023136"/>
    </source>
</evidence>
<dbReference type="KEGG" id="ock:EXM22_16365"/>
<name>A0A5C1QQJ2_9SPIO</name>
<keyword evidence="14" id="KW-1185">Reference proteome</keyword>
<dbReference type="InterPro" id="IPR035906">
    <property type="entry name" value="MetI-like_sf"/>
</dbReference>
<keyword evidence="7 11" id="KW-0812">Transmembrane</keyword>
<dbReference type="NCBIfam" id="TIGR01726">
    <property type="entry name" value="HEQRo_perm_3TM"/>
    <property type="match status" value="1"/>
</dbReference>
<dbReference type="GO" id="GO:0022857">
    <property type="term" value="F:transmembrane transporter activity"/>
    <property type="evidence" value="ECO:0007669"/>
    <property type="project" value="InterPro"/>
</dbReference>
<keyword evidence="6" id="KW-1003">Cell membrane</keyword>
<proteinExistence type="inferred from homology"/>
<evidence type="ECO:0000256" key="8">
    <source>
        <dbReference type="ARBA" id="ARBA00022970"/>
    </source>
</evidence>
<keyword evidence="10 11" id="KW-0472">Membrane</keyword>
<dbReference type="GO" id="GO:0043190">
    <property type="term" value="C:ATP-binding cassette (ABC) transporter complex"/>
    <property type="evidence" value="ECO:0007669"/>
    <property type="project" value="InterPro"/>
</dbReference>
<evidence type="ECO:0000256" key="6">
    <source>
        <dbReference type="ARBA" id="ARBA00022475"/>
    </source>
</evidence>
<dbReference type="OrthoDB" id="9774451at2"/>
<dbReference type="InterPro" id="IPR010065">
    <property type="entry name" value="AA_ABC_transptr_permease_3TM"/>
</dbReference>
<evidence type="ECO:0000259" key="12">
    <source>
        <dbReference type="PROSITE" id="PS50928"/>
    </source>
</evidence>